<proteinExistence type="predicted"/>
<feature type="transmembrane region" description="Helical" evidence="1">
    <location>
        <begin position="69"/>
        <end position="89"/>
    </location>
</feature>
<dbReference type="GO" id="GO:0016020">
    <property type="term" value="C:membrane"/>
    <property type="evidence" value="ECO:0007669"/>
    <property type="project" value="InterPro"/>
</dbReference>
<dbReference type="OrthoDB" id="5779987at2759"/>
<sequence length="122" mass="13715">MRGFQGYFSFFHCWRTFFTLHSRARCFAGETCLSKFDPAVHAQLRSVLESSDASSRELLLHRFLPHHKAVIFFSVFTFVFGSIGVITGACSPCFPPNSLLYVVSIFMTGEWIYPSPGGGPHN</sequence>
<dbReference type="AlphaFoldDB" id="A0A183GWY9"/>
<keyword evidence="1" id="KW-1133">Transmembrane helix</keyword>
<reference evidence="2 3" key="1">
    <citation type="submission" date="2018-11" db="EMBL/GenBank/DDBJ databases">
        <authorList>
            <consortium name="Pathogen Informatics"/>
        </authorList>
    </citation>
    <scope>NUCLEOTIDE SEQUENCE [LARGE SCALE GENOMIC DNA]</scope>
</reference>
<evidence type="ECO:0000313" key="4">
    <source>
        <dbReference type="WBParaSite" id="HPBE_0002720901-mRNA-1"/>
    </source>
</evidence>
<keyword evidence="3" id="KW-1185">Reference proteome</keyword>
<organism evidence="3 4">
    <name type="scientific">Heligmosomoides polygyrus</name>
    <name type="common">Parasitic roundworm</name>
    <dbReference type="NCBI Taxonomy" id="6339"/>
    <lineage>
        <taxon>Eukaryota</taxon>
        <taxon>Metazoa</taxon>
        <taxon>Ecdysozoa</taxon>
        <taxon>Nematoda</taxon>
        <taxon>Chromadorea</taxon>
        <taxon>Rhabditida</taxon>
        <taxon>Rhabditina</taxon>
        <taxon>Rhabditomorpha</taxon>
        <taxon>Strongyloidea</taxon>
        <taxon>Heligmosomidae</taxon>
        <taxon>Heligmosomoides</taxon>
    </lineage>
</organism>
<keyword evidence="1" id="KW-0472">Membrane</keyword>
<accession>A0A183GWY9</accession>
<dbReference type="Pfam" id="PF07062">
    <property type="entry name" value="Clc-like"/>
    <property type="match status" value="1"/>
</dbReference>
<evidence type="ECO:0000313" key="3">
    <source>
        <dbReference type="Proteomes" id="UP000050761"/>
    </source>
</evidence>
<evidence type="ECO:0000313" key="2">
    <source>
        <dbReference type="EMBL" id="VDP61865.1"/>
    </source>
</evidence>
<gene>
    <name evidence="2" type="ORF">HPBE_LOCUS27208</name>
</gene>
<dbReference type="InterPro" id="IPR010761">
    <property type="entry name" value="Clc_prot-like"/>
</dbReference>
<dbReference type="EMBL" id="UZAH01042495">
    <property type="protein sequence ID" value="VDP61865.1"/>
    <property type="molecule type" value="Genomic_DNA"/>
</dbReference>
<name>A0A183GWY9_HELPZ</name>
<evidence type="ECO:0000256" key="1">
    <source>
        <dbReference type="SAM" id="Phobius"/>
    </source>
</evidence>
<accession>A0A3P8G497</accession>
<protein>
    <submittedName>
        <fullName evidence="4">Transmembrane protein</fullName>
    </submittedName>
</protein>
<dbReference type="Proteomes" id="UP000050761">
    <property type="component" value="Unassembled WGS sequence"/>
</dbReference>
<keyword evidence="1" id="KW-0812">Transmembrane</keyword>
<reference evidence="4" key="2">
    <citation type="submission" date="2019-09" db="UniProtKB">
        <authorList>
            <consortium name="WormBaseParasite"/>
        </authorList>
    </citation>
    <scope>IDENTIFICATION</scope>
</reference>
<dbReference type="WBParaSite" id="HPBE_0002720901-mRNA-1">
    <property type="protein sequence ID" value="HPBE_0002720901-mRNA-1"/>
    <property type="gene ID" value="HPBE_0002720901"/>
</dbReference>